<dbReference type="SMART" id="SM00320">
    <property type="entry name" value="WD40"/>
    <property type="match status" value="6"/>
</dbReference>
<dbReference type="GO" id="GO:0005634">
    <property type="term" value="C:nucleus"/>
    <property type="evidence" value="ECO:0007669"/>
    <property type="project" value="UniProtKB-SubCell"/>
</dbReference>
<dbReference type="GeneTree" id="ENSGT01030000234519"/>
<keyword evidence="15" id="KW-1185">Reference proteome</keyword>
<dbReference type="InterPro" id="IPR015943">
    <property type="entry name" value="WD40/YVTN_repeat-like_dom_sf"/>
</dbReference>
<comment type="similarity">
    <text evidence="3">Belongs to the WD repeat Groucho/TLE family.</text>
</comment>
<evidence type="ECO:0000256" key="5">
    <source>
        <dbReference type="ARBA" id="ARBA00022553"/>
    </source>
</evidence>
<evidence type="ECO:0000256" key="13">
    <source>
        <dbReference type="SAM" id="MobiDB-lite"/>
    </source>
</evidence>
<evidence type="ECO:0000256" key="12">
    <source>
        <dbReference type="ARBA" id="ARBA00093475"/>
    </source>
</evidence>
<dbReference type="GO" id="GO:0003714">
    <property type="term" value="F:transcription corepressor activity"/>
    <property type="evidence" value="ECO:0007669"/>
    <property type="project" value="TreeGrafter"/>
</dbReference>
<evidence type="ECO:0000256" key="6">
    <source>
        <dbReference type="ARBA" id="ARBA00022574"/>
    </source>
</evidence>
<feature type="region of interest" description="Disordered" evidence="13">
    <location>
        <begin position="1"/>
        <end position="33"/>
    </location>
</feature>
<reference evidence="14" key="2">
    <citation type="submission" date="2025-09" db="UniProtKB">
        <authorList>
            <consortium name="Ensembl"/>
        </authorList>
    </citation>
    <scope>IDENTIFICATION</scope>
</reference>
<feature type="compositionally biased region" description="Polar residues" evidence="13">
    <location>
        <begin position="252"/>
        <end position="263"/>
    </location>
</feature>
<evidence type="ECO:0000256" key="9">
    <source>
        <dbReference type="ARBA" id="ARBA00023163"/>
    </source>
</evidence>
<dbReference type="Ensembl" id="ENSCATT00000061253.1">
    <property type="protein sequence ID" value="ENSCATP00000036957.1"/>
    <property type="gene ID" value="ENSCATG00000041256.1"/>
</dbReference>
<dbReference type="PANTHER" id="PTHR10814:SF2">
    <property type="entry name" value="TRANSDUCIN-LIKE ENHANCER PROTEIN 6"/>
    <property type="match status" value="1"/>
</dbReference>
<dbReference type="InterPro" id="IPR001680">
    <property type="entry name" value="WD40_rpt"/>
</dbReference>
<dbReference type="PANTHER" id="PTHR10814">
    <property type="entry name" value="TRANSDUCIN-LIKE ENHANCER PROTEIN"/>
    <property type="match status" value="1"/>
</dbReference>
<proteinExistence type="inferred from homology"/>
<dbReference type="FunFam" id="2.130.10.10:FF:000546">
    <property type="entry name" value="TLE family member 6, subcortical maternal complex member"/>
    <property type="match status" value="1"/>
</dbReference>
<name>A0A2K5NHQ2_CERAT</name>
<feature type="region of interest" description="Disordered" evidence="13">
    <location>
        <begin position="245"/>
        <end position="268"/>
    </location>
</feature>
<evidence type="ECO:0000256" key="1">
    <source>
        <dbReference type="ARBA" id="ARBA00004123"/>
    </source>
</evidence>
<dbReference type="STRING" id="9531.ENSCATP00000036957"/>
<dbReference type="Proteomes" id="UP000233060">
    <property type="component" value="Unassembled WGS sequence"/>
</dbReference>
<dbReference type="GO" id="GO:0090090">
    <property type="term" value="P:negative regulation of canonical Wnt signaling pathway"/>
    <property type="evidence" value="ECO:0007669"/>
    <property type="project" value="TreeGrafter"/>
</dbReference>
<keyword evidence="9" id="KW-0804">Transcription</keyword>
<evidence type="ECO:0000313" key="15">
    <source>
        <dbReference type="Proteomes" id="UP000233060"/>
    </source>
</evidence>
<dbReference type="GO" id="GO:0140095">
    <property type="term" value="C:cytoplasmic lattice"/>
    <property type="evidence" value="ECO:0007669"/>
    <property type="project" value="Ensembl"/>
</dbReference>
<dbReference type="Pfam" id="PF00400">
    <property type="entry name" value="WD40"/>
    <property type="match status" value="1"/>
</dbReference>
<dbReference type="GO" id="GO:0140089">
    <property type="term" value="P:protein storage"/>
    <property type="evidence" value="ECO:0007669"/>
    <property type="project" value="Ensembl"/>
</dbReference>
<sequence length="610" mass="67526">MTSRDQPSPKGPPKGTSPHPGISNSESSPPLNYQGILNRLKQFPRFSPHFTAELESIYYSLHKIQQDVAEHHKQIGNFLQIVESCSQLQGVQPEQVSPAEAVSPGTPRQAEDKTPQESSFEDIMATRSSDWLRRPLEADDQPETQLFWDKEPWFWHDTLTEQLWRIFAGVRDEKAKPRNRQTEQAPGLGQESKTPGSCDPGADPCPEDASSNPSGRGLTDSRRDGVGGSLRLGANASRLVPLVSRLAPRPPETSSSPANGSQDRNTRCRVVQEPPGRASPFLQSISWDPEEFEDTWKRPDALPGRSKRLAIPCKLEKMRILVHGELVVATAISSFTRHVFTCGRRGVKVWSLTGQVAEDRFPESHLPVQTPGAFLRTCLLSSNSRSLLTGGYNLASVSVWDLAAPSLHVKEQLPCAGLNCQALDANLDANLAFASFTNGVVRIWDLRDHSVVRDLTGYPDGVKSMVVKGYNIWTGGLDACLRCWDQRTIMKPLEYQFESQIMSLSHSPQEDWLLLGMANGQQWLQSTSGSQRHMVGQKDSVILSTKFSPFGQWWASVGMDDFLGVYSMPTGTKVFQVPETSPITCCDISSNNRLIVTGSGEHASVYQITY</sequence>
<reference evidence="14" key="1">
    <citation type="submission" date="2025-08" db="UniProtKB">
        <authorList>
            <consortium name="Ensembl"/>
        </authorList>
    </citation>
    <scope>IDENTIFICATION</scope>
</reference>
<dbReference type="AlphaFoldDB" id="A0A2K5NHQ2"/>
<dbReference type="InterPro" id="IPR009146">
    <property type="entry name" value="Groucho_enhance"/>
</dbReference>
<keyword evidence="5" id="KW-0597">Phosphoprotein</keyword>
<evidence type="ECO:0000313" key="14">
    <source>
        <dbReference type="Ensembl" id="ENSCATP00000036957.1"/>
    </source>
</evidence>
<keyword evidence="4" id="KW-0963">Cytoplasm</keyword>
<evidence type="ECO:0000256" key="10">
    <source>
        <dbReference type="ARBA" id="ARBA00023242"/>
    </source>
</evidence>
<keyword evidence="10" id="KW-0539">Nucleus</keyword>
<dbReference type="GO" id="GO:0140094">
    <property type="term" value="F:structural constituent of cytoplasmic lattice"/>
    <property type="evidence" value="ECO:0007669"/>
    <property type="project" value="Ensembl"/>
</dbReference>
<dbReference type="InterPro" id="IPR036322">
    <property type="entry name" value="WD40_repeat_dom_sf"/>
</dbReference>
<dbReference type="Gene3D" id="2.130.10.10">
    <property type="entry name" value="YVTN repeat-like/Quinoprotein amine dehydrogenase"/>
    <property type="match status" value="1"/>
</dbReference>
<dbReference type="SUPFAM" id="SSF50978">
    <property type="entry name" value="WD40 repeat-like"/>
    <property type="match status" value="1"/>
</dbReference>
<evidence type="ECO:0000256" key="2">
    <source>
        <dbReference type="ARBA" id="ARBA00004496"/>
    </source>
</evidence>
<gene>
    <name evidence="14" type="primary">TLE6</name>
</gene>
<comment type="subcellular location">
    <subcellularLocation>
        <location evidence="2">Cytoplasm</location>
    </subcellularLocation>
    <subcellularLocation>
        <location evidence="1">Nucleus</location>
    </subcellularLocation>
</comment>
<keyword evidence="8" id="KW-0805">Transcription regulation</keyword>
<dbReference type="GO" id="GO:0106333">
    <property type="term" value="C:subcortical maternal complex"/>
    <property type="evidence" value="ECO:0007669"/>
    <property type="project" value="Ensembl"/>
</dbReference>
<keyword evidence="7" id="KW-0677">Repeat</keyword>
<dbReference type="GO" id="GO:0005667">
    <property type="term" value="C:transcription regulator complex"/>
    <property type="evidence" value="ECO:0007669"/>
    <property type="project" value="TreeGrafter"/>
</dbReference>
<evidence type="ECO:0000256" key="8">
    <source>
        <dbReference type="ARBA" id="ARBA00023015"/>
    </source>
</evidence>
<evidence type="ECO:0000256" key="7">
    <source>
        <dbReference type="ARBA" id="ARBA00022737"/>
    </source>
</evidence>
<feature type="region of interest" description="Disordered" evidence="13">
    <location>
        <begin position="92"/>
        <end position="121"/>
    </location>
</feature>
<dbReference type="GO" id="GO:0060136">
    <property type="term" value="P:embryonic process involved in female pregnancy"/>
    <property type="evidence" value="ECO:0007669"/>
    <property type="project" value="Ensembl"/>
</dbReference>
<dbReference type="Bgee" id="ENSCATG00000041256">
    <property type="expression patterns" value="Expressed in liver"/>
</dbReference>
<feature type="compositionally biased region" description="Polar residues" evidence="13">
    <location>
        <begin position="22"/>
        <end position="31"/>
    </location>
</feature>
<accession>A0A2K5NHQ2</accession>
<protein>
    <recommendedName>
        <fullName evidence="11">Transducin-like enhancer protein 6</fullName>
    </recommendedName>
</protein>
<comment type="subunit">
    <text evidence="12">Homodimers. Component of the subcortical maternal complex (SCMC), at least composed of NLRP5, KHDC3, OOEP, and TLE6. Within the complex, interacts with NLRP5, KHDC3 and OOEP. The SCMC may facilitate translocation of its components between the nuclear and cytoplasmic compartments. As part of the SCMC interacts with the SCMC-associated protein ZBED3. As part of the SCMC interacts with the SCMC-associated protein NLRP4F. As part of the SCMC interacts with the SCMC-associated protein CFL1/Cofilin-1. Interacts with FOXG1/BF-1; the interaction inhibits TLE1 interaction with FOXG1/BF-1. Interacts with NFATC1. Interacts with PAX6.</text>
</comment>
<evidence type="ECO:0000256" key="3">
    <source>
        <dbReference type="ARBA" id="ARBA00005969"/>
    </source>
</evidence>
<organism evidence="14 15">
    <name type="scientific">Cercocebus atys</name>
    <name type="common">Sooty mangabey</name>
    <name type="synonym">Cercocebus torquatus atys</name>
    <dbReference type="NCBI Taxonomy" id="9531"/>
    <lineage>
        <taxon>Eukaryota</taxon>
        <taxon>Metazoa</taxon>
        <taxon>Chordata</taxon>
        <taxon>Craniata</taxon>
        <taxon>Vertebrata</taxon>
        <taxon>Euteleostomi</taxon>
        <taxon>Mammalia</taxon>
        <taxon>Eutheria</taxon>
        <taxon>Euarchontoglires</taxon>
        <taxon>Primates</taxon>
        <taxon>Haplorrhini</taxon>
        <taxon>Catarrhini</taxon>
        <taxon>Cercopithecidae</taxon>
        <taxon>Cercopithecinae</taxon>
        <taxon>Cercocebus</taxon>
    </lineage>
</organism>
<evidence type="ECO:0000256" key="11">
    <source>
        <dbReference type="ARBA" id="ARBA00073393"/>
    </source>
</evidence>
<feature type="region of interest" description="Disordered" evidence="13">
    <location>
        <begin position="173"/>
        <end position="230"/>
    </location>
</feature>
<keyword evidence="6" id="KW-0853">WD repeat</keyword>
<evidence type="ECO:0000256" key="4">
    <source>
        <dbReference type="ARBA" id="ARBA00022490"/>
    </source>
</evidence>
<dbReference type="PRINTS" id="PR01850">
    <property type="entry name" value="GROUCHOFAMLY"/>
</dbReference>